<feature type="coiled-coil region" evidence="1">
    <location>
        <begin position="39"/>
        <end position="73"/>
    </location>
</feature>
<sequence>MRNKKIRRLAASMLAAGLSLAVTGCFKPSKESVTESEYYQDLKEDYDKVSAELEAEKKKTSSLNKQIQSIEEASGDEKLADYKERIKDSTIGKVDFVAKSVKEKGFAVTNTAVCNYAKEIVTGCSRVLGVTPDTLEKEYDDYYSYALMDEDNTTFEFKVYGDSYLVFDDIPSNVYAYNGASVLGDALIDANVQKEYANFASRLADADLIVTDEKLKYNEDAIRASKILKDISKDRLDKADDNTDDWMEYRFYTRGTVTKVQINSDDKIICVEDKEGKQNFYRISEKNLNNLEKILK</sequence>
<protein>
    <recommendedName>
        <fullName evidence="3">Colicin receptor domain-containing protein</fullName>
    </recommendedName>
</protein>
<reference evidence="4" key="1">
    <citation type="journal article" date="2021" name="PeerJ">
        <title>Extensive microbial diversity within the chicken gut microbiome revealed by metagenomics and culture.</title>
        <authorList>
            <person name="Gilroy R."/>
            <person name="Ravi A."/>
            <person name="Getino M."/>
            <person name="Pursley I."/>
            <person name="Horton D.L."/>
            <person name="Alikhan N.F."/>
            <person name="Baker D."/>
            <person name="Gharbi K."/>
            <person name="Hall N."/>
            <person name="Watson M."/>
            <person name="Adriaenssens E.M."/>
            <person name="Foster-Nyarko E."/>
            <person name="Jarju S."/>
            <person name="Secka A."/>
            <person name="Antonio M."/>
            <person name="Oren A."/>
            <person name="Chaudhuri R.R."/>
            <person name="La Ragione R."/>
            <person name="Hildebrand F."/>
            <person name="Pallen M.J."/>
        </authorList>
    </citation>
    <scope>NUCLEOTIDE SEQUENCE</scope>
    <source>
        <strain evidence="4">CHK191-13928</strain>
    </source>
</reference>
<proteinExistence type="predicted"/>
<reference evidence="4" key="2">
    <citation type="submission" date="2021-04" db="EMBL/GenBank/DDBJ databases">
        <authorList>
            <person name="Gilroy R."/>
        </authorList>
    </citation>
    <scope>NUCLEOTIDE SEQUENCE</scope>
    <source>
        <strain evidence="4">CHK191-13928</strain>
    </source>
</reference>
<feature type="signal peptide" evidence="2">
    <location>
        <begin position="1"/>
        <end position="21"/>
    </location>
</feature>
<gene>
    <name evidence="4" type="ORF">H9735_08005</name>
</gene>
<accession>A0A9D1WWB9</accession>
<keyword evidence="1" id="KW-0175">Coiled coil</keyword>
<comment type="caution">
    <text evidence="4">The sequence shown here is derived from an EMBL/GenBank/DDBJ whole genome shotgun (WGS) entry which is preliminary data.</text>
</comment>
<evidence type="ECO:0000256" key="2">
    <source>
        <dbReference type="SAM" id="SignalP"/>
    </source>
</evidence>
<evidence type="ECO:0000313" key="5">
    <source>
        <dbReference type="Proteomes" id="UP000886721"/>
    </source>
</evidence>
<evidence type="ECO:0000313" key="4">
    <source>
        <dbReference type="EMBL" id="HIX68041.1"/>
    </source>
</evidence>
<keyword evidence="2" id="KW-0732">Signal</keyword>
<feature type="domain" description="Colicin receptor" evidence="3">
    <location>
        <begin position="41"/>
        <end position="99"/>
    </location>
</feature>
<evidence type="ECO:0000256" key="1">
    <source>
        <dbReference type="SAM" id="Coils"/>
    </source>
</evidence>
<dbReference type="InterPro" id="IPR024566">
    <property type="entry name" value="Colicin_R_dom"/>
</dbReference>
<dbReference type="EMBL" id="DXEM01000027">
    <property type="protein sequence ID" value="HIX68041.1"/>
    <property type="molecule type" value="Genomic_DNA"/>
</dbReference>
<feature type="chain" id="PRO_5039478829" description="Colicin receptor domain-containing protein" evidence="2">
    <location>
        <begin position="22"/>
        <end position="296"/>
    </location>
</feature>
<evidence type="ECO:0000259" key="3">
    <source>
        <dbReference type="Pfam" id="PF11570"/>
    </source>
</evidence>
<dbReference type="Proteomes" id="UP000886721">
    <property type="component" value="Unassembled WGS sequence"/>
</dbReference>
<dbReference type="Pfam" id="PF11570">
    <property type="entry name" value="E2R135"/>
    <property type="match status" value="1"/>
</dbReference>
<dbReference type="PROSITE" id="PS51257">
    <property type="entry name" value="PROKAR_LIPOPROTEIN"/>
    <property type="match status" value="1"/>
</dbReference>
<dbReference type="AlphaFoldDB" id="A0A9D1WWB9"/>
<name>A0A9D1WWB9_9FIRM</name>
<organism evidence="4 5">
    <name type="scientific">Candidatus Anaerostipes excrementavium</name>
    <dbReference type="NCBI Taxonomy" id="2838463"/>
    <lineage>
        <taxon>Bacteria</taxon>
        <taxon>Bacillati</taxon>
        <taxon>Bacillota</taxon>
        <taxon>Clostridia</taxon>
        <taxon>Lachnospirales</taxon>
        <taxon>Lachnospiraceae</taxon>
        <taxon>Anaerostipes</taxon>
    </lineage>
</organism>